<comment type="subcellular location">
    <subcellularLocation>
        <location evidence="1">Cell outer membrane</location>
    </subcellularLocation>
</comment>
<evidence type="ECO:0000256" key="5">
    <source>
        <dbReference type="ARBA" id="ARBA00023237"/>
    </source>
</evidence>
<sequence>MSSPFRYSITADLKPRALALALAVSVSIPLTRAFAQSLDPISSAPGQATALEREDSKWGIGIGAGINYRVYRDFDDRVRALPLLTFENDYVQLIGLGLDVKLPSLGPVSFRLRGRYIGEDYDSGDSPYLSGMQDRNSSFWVGGIVTWRTALVNLSAEVLTDVMSNSDGRRAKFQIDRRFAAGAFGFTPRLAAEWVDGNYVDYYYGVRPSEARSWRPAYSPGSAINTEVGLRIDWEPVRQHNLYLDAGATRMGSAIRNSPLVDESTQWGFGLGYLYRF</sequence>
<evidence type="ECO:0000313" key="6">
    <source>
        <dbReference type="EMBL" id="OZI33211.1"/>
    </source>
</evidence>
<dbReference type="RefSeq" id="WP_094828206.1">
    <property type="nucleotide sequence ID" value="NZ_NEVL01000004.1"/>
</dbReference>
<reference evidence="6 7" key="1">
    <citation type="submission" date="2017-05" db="EMBL/GenBank/DDBJ databases">
        <title>Complete and WGS of Bordetella genogroups.</title>
        <authorList>
            <person name="Spilker T."/>
            <person name="LiPuma J."/>
        </authorList>
    </citation>
    <scope>NUCLEOTIDE SEQUENCE [LARGE SCALE GENOMIC DNA]</scope>
    <source>
        <strain evidence="6 7">AU17610</strain>
    </source>
</reference>
<dbReference type="InterPro" id="IPR010583">
    <property type="entry name" value="MipA"/>
</dbReference>
<evidence type="ECO:0000256" key="1">
    <source>
        <dbReference type="ARBA" id="ARBA00004442"/>
    </source>
</evidence>
<keyword evidence="4" id="KW-0472">Membrane</keyword>
<evidence type="ECO:0000256" key="2">
    <source>
        <dbReference type="ARBA" id="ARBA00005722"/>
    </source>
</evidence>
<dbReference type="Pfam" id="PF06629">
    <property type="entry name" value="MipA"/>
    <property type="match status" value="1"/>
</dbReference>
<evidence type="ECO:0000256" key="3">
    <source>
        <dbReference type="ARBA" id="ARBA00022729"/>
    </source>
</evidence>
<dbReference type="EMBL" id="NEVL01000004">
    <property type="protein sequence ID" value="OZI33211.1"/>
    <property type="molecule type" value="Genomic_DNA"/>
</dbReference>
<evidence type="ECO:0000256" key="4">
    <source>
        <dbReference type="ARBA" id="ARBA00023136"/>
    </source>
</evidence>
<name>A0A261S7Y0_9BORD</name>
<dbReference type="PANTHER" id="PTHR38776">
    <property type="entry name" value="MLTA-INTERACTING PROTEIN-RELATED"/>
    <property type="match status" value="1"/>
</dbReference>
<dbReference type="OrthoDB" id="8562138at2"/>
<comment type="caution">
    <text evidence="6">The sequence shown here is derived from an EMBL/GenBank/DDBJ whole genome shotgun (WGS) entry which is preliminary data.</text>
</comment>
<organism evidence="6 7">
    <name type="scientific">Bordetella genomosp. 1</name>
    <dbReference type="NCBI Taxonomy" id="1395607"/>
    <lineage>
        <taxon>Bacteria</taxon>
        <taxon>Pseudomonadati</taxon>
        <taxon>Pseudomonadota</taxon>
        <taxon>Betaproteobacteria</taxon>
        <taxon>Burkholderiales</taxon>
        <taxon>Alcaligenaceae</taxon>
        <taxon>Bordetella</taxon>
    </lineage>
</organism>
<evidence type="ECO:0000313" key="7">
    <source>
        <dbReference type="Proteomes" id="UP000217005"/>
    </source>
</evidence>
<protein>
    <recommendedName>
        <fullName evidence="8">Structural protein MipA</fullName>
    </recommendedName>
</protein>
<dbReference type="Proteomes" id="UP000217005">
    <property type="component" value="Unassembled WGS sequence"/>
</dbReference>
<dbReference type="PANTHER" id="PTHR38776:SF1">
    <property type="entry name" value="MLTA-INTERACTING PROTEIN-RELATED"/>
    <property type="match status" value="1"/>
</dbReference>
<keyword evidence="5" id="KW-0998">Cell outer membrane</keyword>
<gene>
    <name evidence="6" type="ORF">CEG14_20440</name>
</gene>
<evidence type="ECO:0008006" key="8">
    <source>
        <dbReference type="Google" id="ProtNLM"/>
    </source>
</evidence>
<proteinExistence type="inferred from homology"/>
<comment type="similarity">
    <text evidence="2">Belongs to the MipA/OmpV family.</text>
</comment>
<dbReference type="GO" id="GO:0009252">
    <property type="term" value="P:peptidoglycan biosynthetic process"/>
    <property type="evidence" value="ECO:0007669"/>
    <property type="project" value="TreeGrafter"/>
</dbReference>
<dbReference type="AlphaFoldDB" id="A0A261S7Y0"/>
<dbReference type="GO" id="GO:0009279">
    <property type="term" value="C:cell outer membrane"/>
    <property type="evidence" value="ECO:0007669"/>
    <property type="project" value="UniProtKB-SubCell"/>
</dbReference>
<accession>A0A261S7Y0</accession>
<keyword evidence="3" id="KW-0732">Signal</keyword>